<comment type="caution">
    <text evidence="2">The sequence shown here is derived from an EMBL/GenBank/DDBJ whole genome shotgun (WGS) entry which is preliminary data.</text>
</comment>
<name>A0A2N7PNQ2_9BACT</name>
<dbReference type="Proteomes" id="UP000235460">
    <property type="component" value="Unassembled WGS sequence"/>
</dbReference>
<protein>
    <recommendedName>
        <fullName evidence="1">HTH merR-type domain-containing protein</fullName>
    </recommendedName>
</protein>
<organism evidence="2 3">
    <name type="scientific">Thermodesulfobacterium geofontis</name>
    <dbReference type="NCBI Taxonomy" id="1295609"/>
    <lineage>
        <taxon>Bacteria</taxon>
        <taxon>Pseudomonadati</taxon>
        <taxon>Thermodesulfobacteriota</taxon>
        <taxon>Thermodesulfobacteria</taxon>
        <taxon>Thermodesulfobacteriales</taxon>
        <taxon>Thermodesulfobacteriaceae</taxon>
        <taxon>Thermodesulfobacterium</taxon>
    </lineage>
</organism>
<feature type="domain" description="HTH merR-type" evidence="1">
    <location>
        <begin position="15"/>
        <end position="78"/>
    </location>
</feature>
<dbReference type="GO" id="GO:0006355">
    <property type="term" value="P:regulation of DNA-templated transcription"/>
    <property type="evidence" value="ECO:0007669"/>
    <property type="project" value="InterPro"/>
</dbReference>
<accession>A0A2N7PNQ2</accession>
<dbReference type="InterPro" id="IPR000551">
    <property type="entry name" value="MerR-type_HTH_dom"/>
</dbReference>
<evidence type="ECO:0000259" key="1">
    <source>
        <dbReference type="Pfam" id="PF13411"/>
    </source>
</evidence>
<dbReference type="InterPro" id="IPR009061">
    <property type="entry name" value="DNA-bd_dom_put_sf"/>
</dbReference>
<dbReference type="Gene3D" id="1.10.1660.10">
    <property type="match status" value="1"/>
</dbReference>
<gene>
    <name evidence="2" type="ORF">C0190_03755</name>
</gene>
<proteinExistence type="predicted"/>
<evidence type="ECO:0000313" key="3">
    <source>
        <dbReference type="Proteomes" id="UP000235460"/>
    </source>
</evidence>
<dbReference type="GO" id="GO:0003677">
    <property type="term" value="F:DNA binding"/>
    <property type="evidence" value="ECO:0007669"/>
    <property type="project" value="InterPro"/>
</dbReference>
<reference evidence="2 3" key="1">
    <citation type="submission" date="2018-01" db="EMBL/GenBank/DDBJ databases">
        <title>Metagenomic assembled genomes from two thermal pools in the Uzon Caldera, Kamchatka, Russia.</title>
        <authorList>
            <person name="Wilkins L."/>
            <person name="Ettinger C."/>
        </authorList>
    </citation>
    <scope>NUCLEOTIDE SEQUENCE [LARGE SCALE GENOMIC DNA]</scope>
    <source>
        <strain evidence="2">ZAV-08</strain>
    </source>
</reference>
<dbReference type="Pfam" id="PF13411">
    <property type="entry name" value="MerR_1"/>
    <property type="match status" value="1"/>
</dbReference>
<evidence type="ECO:0000313" key="2">
    <source>
        <dbReference type="EMBL" id="PMP67194.1"/>
    </source>
</evidence>
<dbReference type="SUPFAM" id="SSF46955">
    <property type="entry name" value="Putative DNA-binding domain"/>
    <property type="match status" value="1"/>
</dbReference>
<dbReference type="EMBL" id="PNIK01000057">
    <property type="protein sequence ID" value="PMP67194.1"/>
    <property type="molecule type" value="Genomic_DNA"/>
</dbReference>
<dbReference type="AlphaFoldDB" id="A0A2N7PNQ2"/>
<sequence length="114" mass="13718">MKKNNTQDERLYISFSKVVKLLNTKPHILIYWEKKIPQLKPYRIANRKFYKKEQVNLLLKVKKLLEEGYSLEGIKKALMKGEFKETSPELHSERDIKKLIKEILNELKELYKNL</sequence>